<dbReference type="OrthoDB" id="3380505at2"/>
<reference evidence="1 2" key="1">
    <citation type="submission" date="2015-06" db="EMBL/GenBank/DDBJ databases">
        <title>Genome sequence of Mycobacterium conceptionense strain MLE.</title>
        <authorList>
            <person name="Greninger A.L."/>
            <person name="Cunningham G."/>
            <person name="Chiu C.Y."/>
            <person name="Miller S."/>
        </authorList>
    </citation>
    <scope>NUCLEOTIDE SEQUENCE [LARGE SCALE GENOMIC DNA]</scope>
    <source>
        <strain evidence="1 2">MLE</strain>
    </source>
</reference>
<sequence>MSKTDKTRPWRIQEKDVPGLRPVHGCGYYRNTRRSYPCDLPENPWAYENTLCTWEAAHVFIDGRKTYSETRYRQSSRRRWYRADRTVQRAIARSLTRDANSGGEIDEDVIDNRVAGPYALYGGGWWD</sequence>
<name>A0A0J8U0K3_9MYCO</name>
<comment type="caution">
    <text evidence="1">The sequence shown here is derived from an EMBL/GenBank/DDBJ whole genome shotgun (WGS) entry which is preliminary data.</text>
</comment>
<proteinExistence type="predicted"/>
<dbReference type="RefSeq" id="WP_048896369.1">
    <property type="nucleotide sequence ID" value="NZ_LFOD01000039.1"/>
</dbReference>
<dbReference type="EMBL" id="LFOD01000039">
    <property type="protein sequence ID" value="KMV14832.1"/>
    <property type="molecule type" value="Genomic_DNA"/>
</dbReference>
<evidence type="ECO:0000313" key="1">
    <source>
        <dbReference type="EMBL" id="KMV14832.1"/>
    </source>
</evidence>
<evidence type="ECO:0000313" key="2">
    <source>
        <dbReference type="Proteomes" id="UP000037594"/>
    </source>
</evidence>
<accession>A0A0J8U0K3</accession>
<dbReference type="PATRIC" id="fig|451644.5.peg.5791"/>
<organism evidence="1 2">
    <name type="scientific">Mycolicibacterium conceptionense</name>
    <dbReference type="NCBI Taxonomy" id="451644"/>
    <lineage>
        <taxon>Bacteria</taxon>
        <taxon>Bacillati</taxon>
        <taxon>Actinomycetota</taxon>
        <taxon>Actinomycetes</taxon>
        <taxon>Mycobacteriales</taxon>
        <taxon>Mycobacteriaceae</taxon>
        <taxon>Mycolicibacterium</taxon>
    </lineage>
</organism>
<dbReference type="AlphaFoldDB" id="A0A0J8U0K3"/>
<dbReference type="Proteomes" id="UP000037594">
    <property type="component" value="Unassembled WGS sequence"/>
</dbReference>
<protein>
    <submittedName>
        <fullName evidence="1">Uncharacterized protein</fullName>
    </submittedName>
</protein>
<gene>
    <name evidence="1" type="ORF">ACT17_28245</name>
</gene>